<dbReference type="EMBL" id="BAAFJT010000001">
    <property type="protein sequence ID" value="GAB0177933.1"/>
    <property type="molecule type" value="Genomic_DNA"/>
</dbReference>
<evidence type="ECO:0000313" key="2">
    <source>
        <dbReference type="Proteomes" id="UP001623348"/>
    </source>
</evidence>
<accession>A0ABC9VXK6</accession>
<dbReference type="PANTHER" id="PTHR33332">
    <property type="entry name" value="REVERSE TRANSCRIPTASE DOMAIN-CONTAINING PROTEIN"/>
    <property type="match status" value="1"/>
</dbReference>
<comment type="caution">
    <text evidence="1">The sequence shown here is derived from an EMBL/GenBank/DDBJ whole genome shotgun (WGS) entry which is preliminary data.</text>
</comment>
<name>A0ABC9VXK6_GRUJA</name>
<organism evidence="1 2">
    <name type="scientific">Grus japonensis</name>
    <name type="common">Japanese crane</name>
    <name type="synonym">Red-crowned crane</name>
    <dbReference type="NCBI Taxonomy" id="30415"/>
    <lineage>
        <taxon>Eukaryota</taxon>
        <taxon>Metazoa</taxon>
        <taxon>Chordata</taxon>
        <taxon>Craniata</taxon>
        <taxon>Vertebrata</taxon>
        <taxon>Euteleostomi</taxon>
        <taxon>Archelosauria</taxon>
        <taxon>Archosauria</taxon>
        <taxon>Dinosauria</taxon>
        <taxon>Saurischia</taxon>
        <taxon>Theropoda</taxon>
        <taxon>Coelurosauria</taxon>
        <taxon>Aves</taxon>
        <taxon>Neognathae</taxon>
        <taxon>Neoaves</taxon>
        <taxon>Gruiformes</taxon>
        <taxon>Gruidae</taxon>
        <taxon>Grus</taxon>
    </lineage>
</organism>
<dbReference type="Proteomes" id="UP001623348">
    <property type="component" value="Unassembled WGS sequence"/>
</dbReference>
<reference evidence="1 2" key="1">
    <citation type="submission" date="2024-06" db="EMBL/GenBank/DDBJ databases">
        <title>The draft genome of Grus japonensis, version 3.</title>
        <authorList>
            <person name="Nabeshima K."/>
            <person name="Suzuki S."/>
            <person name="Onuma M."/>
        </authorList>
    </citation>
    <scope>NUCLEOTIDE SEQUENCE [LARGE SCALE GENOMIC DNA]</scope>
    <source>
        <strain evidence="1 2">451A</strain>
    </source>
</reference>
<evidence type="ECO:0000313" key="1">
    <source>
        <dbReference type="EMBL" id="GAB0177933.1"/>
    </source>
</evidence>
<keyword evidence="2" id="KW-1185">Reference proteome</keyword>
<gene>
    <name evidence="1" type="ORF">GRJ2_000258600</name>
</gene>
<proteinExistence type="predicted"/>
<protein>
    <submittedName>
        <fullName evidence="1">Mitochondrial enolase superfamily member 1</fullName>
    </submittedName>
</protein>
<sequence length="185" mass="20451">MQVDGGSYHANTFGSAGIPFKKSGRCLCDSDLDTETEYTLSKFADDTKLGGVTDTPDGCVTIQRDLCKLDNLMKFNKGKSQVLNLVRNNPRHQYTPEAKWLERSSARKALELLLDKKLSQQCVPAAKAKDILGYSGKSIESRSREVIPPLSSALVRPHLECWVHCWAPQRKTDSGANSAKGHKDD</sequence>
<dbReference type="AlphaFoldDB" id="A0ABC9VXK6"/>